<dbReference type="OrthoDB" id="462292at2759"/>
<dbReference type="EMBL" id="JAAPAO010000006">
    <property type="protein sequence ID" value="KAF4677880.1"/>
    <property type="molecule type" value="Genomic_DNA"/>
</dbReference>
<evidence type="ECO:0000313" key="2">
    <source>
        <dbReference type="EMBL" id="KAF4677880.1"/>
    </source>
</evidence>
<keyword evidence="1" id="KW-0812">Transmembrane</keyword>
<keyword evidence="1" id="KW-1133">Transmembrane helix</keyword>
<dbReference type="AlphaFoldDB" id="A0A7J6N343"/>
<protein>
    <submittedName>
        <fullName evidence="2">Uncharacterized protein</fullName>
    </submittedName>
</protein>
<keyword evidence="3" id="KW-1185">Reference proteome</keyword>
<organism evidence="2 3">
    <name type="scientific">Perkinsus chesapeaki</name>
    <name type="common">Clam parasite</name>
    <name type="synonym">Perkinsus andrewsi</name>
    <dbReference type="NCBI Taxonomy" id="330153"/>
    <lineage>
        <taxon>Eukaryota</taxon>
        <taxon>Sar</taxon>
        <taxon>Alveolata</taxon>
        <taxon>Perkinsozoa</taxon>
        <taxon>Perkinsea</taxon>
        <taxon>Perkinsida</taxon>
        <taxon>Perkinsidae</taxon>
        <taxon>Perkinsus</taxon>
    </lineage>
</organism>
<evidence type="ECO:0000256" key="1">
    <source>
        <dbReference type="SAM" id="Phobius"/>
    </source>
</evidence>
<evidence type="ECO:0000313" key="3">
    <source>
        <dbReference type="Proteomes" id="UP000591131"/>
    </source>
</evidence>
<comment type="caution">
    <text evidence="2">The sequence shown here is derived from an EMBL/GenBank/DDBJ whole genome shotgun (WGS) entry which is preliminary data.</text>
</comment>
<reference evidence="2 3" key="1">
    <citation type="submission" date="2020-04" db="EMBL/GenBank/DDBJ databases">
        <title>Perkinsus chesapeaki whole genome sequence.</title>
        <authorList>
            <person name="Bogema D.R."/>
        </authorList>
    </citation>
    <scope>NUCLEOTIDE SEQUENCE [LARGE SCALE GENOMIC DNA]</scope>
    <source>
        <strain evidence="2">ATCC PRA-425</strain>
    </source>
</reference>
<dbReference type="Proteomes" id="UP000591131">
    <property type="component" value="Unassembled WGS sequence"/>
</dbReference>
<proteinExistence type="predicted"/>
<sequence>MVKRKRHRVKTVKDLSSLVPKKVKAKKRGRAALVDETEAQRLEMDPSVTVADIQRETEEIERLAQSERKVKKRGKIRTSEECSIPEVGVLEGGWRAEKKKRKQTDYICVYCAMSINIRVVDLPSTSLAYMTCLYAMAAAIGSIAIVLLTHARETVTVQYLWSTVWQSAPISEDLINPGHHSLLQELGQEGYKTFLSTNPSSTSAIAFQKWQWKIFTNESLRHQHWPELYNSEAFGSLQKAIEVMCGIYLNQSDWAPEGVLSDKVALFVWAVIVDPHDDPPQPLPRTHVARGAIAAGGYVTPLPTDAVDSEESPVVMYTMDPRGSNPPFGKDRNAPLIPGQLYTWPAWLSYFIIPLRRVPQGITSNTSLTETPRVLWNYELLVTDPTHHADFEKDPISSMVPPRTVKRFVAANAHPKRNSTNQECGGGTGLDVCPTIHVTSLDLSP</sequence>
<gene>
    <name evidence="2" type="ORF">FOL47_008945</name>
</gene>
<feature type="transmembrane region" description="Helical" evidence="1">
    <location>
        <begin position="126"/>
        <end position="148"/>
    </location>
</feature>
<accession>A0A7J6N343</accession>
<name>A0A7J6N343_PERCH</name>
<keyword evidence="1" id="KW-0472">Membrane</keyword>